<keyword evidence="3" id="KW-1185">Reference proteome</keyword>
<feature type="compositionally biased region" description="Polar residues" evidence="1">
    <location>
        <begin position="276"/>
        <end position="285"/>
    </location>
</feature>
<gene>
    <name evidence="2" type="ORF">PACLA_8A024931</name>
</gene>
<evidence type="ECO:0000313" key="2">
    <source>
        <dbReference type="EMBL" id="CAB4010284.1"/>
    </source>
</evidence>
<sequence>MNTSEQLAALESERVIHQLLHLDGSPGSNPNFNSPHATFNAPGNAFQMPALSPTSPISPSNPSGLLAIACLQNRWPQPTFSHHRTGQHFITTVCVAGKVFQGLRLTIEEATESAAQAALTKKEGTSKATPGSQVKTSESSKPSSCAESTNKTKTDSSRVHKKNLFIPLQVSLKIKEVINTSPTKTSKDTDTQEPKKFETQEPKKPQTQEPKKPQTQEPTKPETQEPIKTQTQEPTKAQETQEPTNTQETVKHEEKDTSTTTIPNANDLSKNDRTSMKGNAETSTGRKAKPILLAPSFFTQKENEKEKV</sequence>
<protein>
    <submittedName>
        <fullName evidence="2">Uncharacterized protein</fullName>
    </submittedName>
</protein>
<name>A0A7D9EID9_PARCT</name>
<dbReference type="AlphaFoldDB" id="A0A7D9EID9"/>
<evidence type="ECO:0000256" key="1">
    <source>
        <dbReference type="SAM" id="MobiDB-lite"/>
    </source>
</evidence>
<dbReference type="Proteomes" id="UP001152795">
    <property type="component" value="Unassembled WGS sequence"/>
</dbReference>
<feature type="compositionally biased region" description="Polar residues" evidence="1">
    <location>
        <begin position="258"/>
        <end position="268"/>
    </location>
</feature>
<feature type="region of interest" description="Disordered" evidence="1">
    <location>
        <begin position="118"/>
        <end position="160"/>
    </location>
</feature>
<dbReference type="Gene3D" id="3.30.160.20">
    <property type="match status" value="1"/>
</dbReference>
<comment type="caution">
    <text evidence="2">The sequence shown here is derived from an EMBL/GenBank/DDBJ whole genome shotgun (WGS) entry which is preliminary data.</text>
</comment>
<organism evidence="2 3">
    <name type="scientific">Paramuricea clavata</name>
    <name type="common">Red gorgonian</name>
    <name type="synonym">Violescent sea-whip</name>
    <dbReference type="NCBI Taxonomy" id="317549"/>
    <lineage>
        <taxon>Eukaryota</taxon>
        <taxon>Metazoa</taxon>
        <taxon>Cnidaria</taxon>
        <taxon>Anthozoa</taxon>
        <taxon>Octocorallia</taxon>
        <taxon>Malacalcyonacea</taxon>
        <taxon>Plexauridae</taxon>
        <taxon>Paramuricea</taxon>
    </lineage>
</organism>
<feature type="compositionally biased region" description="Low complexity" evidence="1">
    <location>
        <begin position="238"/>
        <end position="248"/>
    </location>
</feature>
<feature type="region of interest" description="Disordered" evidence="1">
    <location>
        <begin position="179"/>
        <end position="308"/>
    </location>
</feature>
<proteinExistence type="predicted"/>
<reference evidence="2" key="1">
    <citation type="submission" date="2020-04" db="EMBL/GenBank/DDBJ databases">
        <authorList>
            <person name="Alioto T."/>
            <person name="Alioto T."/>
            <person name="Gomez Garrido J."/>
        </authorList>
    </citation>
    <scope>NUCLEOTIDE SEQUENCE</scope>
    <source>
        <strain evidence="2">A484AB</strain>
    </source>
</reference>
<feature type="compositionally biased region" description="Basic and acidic residues" evidence="1">
    <location>
        <begin position="185"/>
        <end position="225"/>
    </location>
</feature>
<dbReference type="SUPFAM" id="SSF54768">
    <property type="entry name" value="dsRNA-binding domain-like"/>
    <property type="match status" value="1"/>
</dbReference>
<feature type="compositionally biased region" description="Low complexity" evidence="1">
    <location>
        <begin position="132"/>
        <end position="149"/>
    </location>
</feature>
<evidence type="ECO:0000313" key="3">
    <source>
        <dbReference type="Proteomes" id="UP001152795"/>
    </source>
</evidence>
<accession>A0A7D9EID9</accession>
<dbReference type="EMBL" id="CACRXK020006736">
    <property type="protein sequence ID" value="CAB4010284.1"/>
    <property type="molecule type" value="Genomic_DNA"/>
</dbReference>